<keyword evidence="1" id="KW-0472">Membrane</keyword>
<organism evidence="2 3">
    <name type="scientific">Terrihalobacillus insolitus</name>
    <dbReference type="NCBI Taxonomy" id="2950438"/>
    <lineage>
        <taxon>Bacteria</taxon>
        <taxon>Bacillati</taxon>
        <taxon>Bacillota</taxon>
        <taxon>Bacilli</taxon>
        <taxon>Bacillales</taxon>
        <taxon>Bacillaceae</taxon>
        <taxon>Terrihalobacillus</taxon>
    </lineage>
</organism>
<feature type="transmembrane region" description="Helical" evidence="1">
    <location>
        <begin position="7"/>
        <end position="26"/>
    </location>
</feature>
<dbReference type="EMBL" id="JAMQKB010000005">
    <property type="protein sequence ID" value="MDC3424267.1"/>
    <property type="molecule type" value="Genomic_DNA"/>
</dbReference>
<protein>
    <submittedName>
        <fullName evidence="2">Uncharacterized protein</fullName>
    </submittedName>
</protein>
<evidence type="ECO:0000313" key="3">
    <source>
        <dbReference type="Proteomes" id="UP001145050"/>
    </source>
</evidence>
<dbReference type="AlphaFoldDB" id="A0A9X4ALD6"/>
<dbReference type="Proteomes" id="UP001145050">
    <property type="component" value="Unassembled WGS sequence"/>
</dbReference>
<comment type="caution">
    <text evidence="2">The sequence shown here is derived from an EMBL/GenBank/DDBJ whole genome shotgun (WGS) entry which is preliminary data.</text>
</comment>
<dbReference type="RefSeq" id="WP_272436072.1">
    <property type="nucleotide sequence ID" value="NZ_JAMQKB010000005.1"/>
</dbReference>
<keyword evidence="1" id="KW-0812">Transmembrane</keyword>
<accession>A0A9X4ALD6</accession>
<reference evidence="2" key="1">
    <citation type="submission" date="2022-06" db="EMBL/GenBank/DDBJ databases">
        <title>Aquibacillus sp. a new bacterium isolated from soil saline samples.</title>
        <authorList>
            <person name="Galisteo C."/>
            <person name="De La Haba R."/>
            <person name="Sanchez-Porro C."/>
            <person name="Ventosa A."/>
        </authorList>
    </citation>
    <scope>NUCLEOTIDE SEQUENCE</scope>
    <source>
        <strain evidence="2">3ASR75-11</strain>
    </source>
</reference>
<evidence type="ECO:0000256" key="1">
    <source>
        <dbReference type="SAM" id="Phobius"/>
    </source>
</evidence>
<keyword evidence="3" id="KW-1185">Reference proteome</keyword>
<sequence length="212" mass="24174">MKEKQKIIVSITLLSAFVYFLVWLQINKNDTEILNIDNAQKDIINDITKVQALEQEVYKWVNMEEMDAGILEAQDNELLQRYREKQGVVEFLFASILMDNPDLFIQSFEPEVISKDLFKIDTFNKSEVAEMFISKISRNGKLEQVGYENSKGILGAKSDKAEVRLRYSDGIEVTLSLTFEKSGSIHQDGGEIYSISTSVWEIIDSINKASGK</sequence>
<gene>
    <name evidence="2" type="ORF">NC797_07065</name>
</gene>
<keyword evidence="1" id="KW-1133">Transmembrane helix</keyword>
<evidence type="ECO:0000313" key="2">
    <source>
        <dbReference type="EMBL" id="MDC3424267.1"/>
    </source>
</evidence>
<proteinExistence type="predicted"/>
<name>A0A9X4ALD6_9BACI</name>